<keyword evidence="7" id="KW-1185">Reference proteome</keyword>
<keyword evidence="4 5" id="KW-0472">Membrane</keyword>
<dbReference type="InParanoid" id="A0A1Y1U911"/>
<evidence type="ECO:0000256" key="5">
    <source>
        <dbReference type="SAM" id="Phobius"/>
    </source>
</evidence>
<dbReference type="GO" id="GO:0004364">
    <property type="term" value="F:glutathione transferase activity"/>
    <property type="evidence" value="ECO:0007669"/>
    <property type="project" value="TreeGrafter"/>
</dbReference>
<dbReference type="GO" id="GO:0004602">
    <property type="term" value="F:glutathione peroxidase activity"/>
    <property type="evidence" value="ECO:0007669"/>
    <property type="project" value="TreeGrafter"/>
</dbReference>
<organism evidence="6 7">
    <name type="scientific">Kockovaella imperatae</name>
    <dbReference type="NCBI Taxonomy" id="4999"/>
    <lineage>
        <taxon>Eukaryota</taxon>
        <taxon>Fungi</taxon>
        <taxon>Dikarya</taxon>
        <taxon>Basidiomycota</taxon>
        <taxon>Agaricomycotina</taxon>
        <taxon>Tremellomycetes</taxon>
        <taxon>Tremellales</taxon>
        <taxon>Cuniculitremaceae</taxon>
        <taxon>Kockovaella</taxon>
    </lineage>
</organism>
<dbReference type="AlphaFoldDB" id="A0A1Y1U911"/>
<sequence>MSGTLSSFAIPAAFPLVGLSLVATATLTFWQGLLVSAARKEAGVHYPNLYATDAEAKADKKKLVYNCTQRAHANTLENVTTIVTLTIFLGLYHPKVAAASNFIWVVGRVLYTLGYKTGDPATRNKTGGPFGYIGLLTLFFGTIYTAGTKAYHLYV</sequence>
<evidence type="ECO:0000256" key="4">
    <source>
        <dbReference type="ARBA" id="ARBA00023136"/>
    </source>
</evidence>
<dbReference type="InterPro" id="IPR001129">
    <property type="entry name" value="Membr-assoc_MAPEG"/>
</dbReference>
<proteinExistence type="predicted"/>
<evidence type="ECO:0000256" key="1">
    <source>
        <dbReference type="ARBA" id="ARBA00004141"/>
    </source>
</evidence>
<dbReference type="InterPro" id="IPR050997">
    <property type="entry name" value="MAPEG"/>
</dbReference>
<evidence type="ECO:0000313" key="7">
    <source>
        <dbReference type="Proteomes" id="UP000193218"/>
    </source>
</evidence>
<dbReference type="GO" id="GO:0005783">
    <property type="term" value="C:endoplasmic reticulum"/>
    <property type="evidence" value="ECO:0007669"/>
    <property type="project" value="TreeGrafter"/>
</dbReference>
<dbReference type="RefSeq" id="XP_021867914.1">
    <property type="nucleotide sequence ID" value="XM_022017232.1"/>
</dbReference>
<evidence type="ECO:0000313" key="6">
    <source>
        <dbReference type="EMBL" id="ORX33595.1"/>
    </source>
</evidence>
<dbReference type="EMBL" id="NBSH01000019">
    <property type="protein sequence ID" value="ORX33595.1"/>
    <property type="molecule type" value="Genomic_DNA"/>
</dbReference>
<dbReference type="Pfam" id="PF01124">
    <property type="entry name" value="MAPEG"/>
    <property type="match status" value="1"/>
</dbReference>
<feature type="transmembrane region" description="Helical" evidence="5">
    <location>
        <begin position="12"/>
        <end position="30"/>
    </location>
</feature>
<dbReference type="SUPFAM" id="SSF161084">
    <property type="entry name" value="MAPEG domain-like"/>
    <property type="match status" value="1"/>
</dbReference>
<dbReference type="PANTHER" id="PTHR10250">
    <property type="entry name" value="MICROSOMAL GLUTATHIONE S-TRANSFERASE"/>
    <property type="match status" value="1"/>
</dbReference>
<gene>
    <name evidence="6" type="ORF">BD324DRAFT_639454</name>
</gene>
<keyword evidence="2 5" id="KW-0812">Transmembrane</keyword>
<dbReference type="Proteomes" id="UP000193218">
    <property type="component" value="Unassembled WGS sequence"/>
</dbReference>
<comment type="caution">
    <text evidence="6">The sequence shown here is derived from an EMBL/GenBank/DDBJ whole genome shotgun (WGS) entry which is preliminary data.</text>
</comment>
<protein>
    <recommendedName>
        <fullName evidence="8">Membrane-associated proteins in eicosanoid and glutathione metabolism</fullName>
    </recommendedName>
</protein>
<evidence type="ECO:0000256" key="3">
    <source>
        <dbReference type="ARBA" id="ARBA00022989"/>
    </source>
</evidence>
<dbReference type="STRING" id="4999.A0A1Y1U911"/>
<dbReference type="PANTHER" id="PTHR10250:SF26">
    <property type="entry name" value="GLUTATHIONE S-TRANSFERASE 3, MITOCHONDRIAL"/>
    <property type="match status" value="1"/>
</dbReference>
<comment type="subcellular location">
    <subcellularLocation>
        <location evidence="1">Membrane</location>
        <topology evidence="1">Multi-pass membrane protein</topology>
    </subcellularLocation>
</comment>
<feature type="transmembrane region" description="Helical" evidence="5">
    <location>
        <begin position="130"/>
        <end position="147"/>
    </location>
</feature>
<dbReference type="Gene3D" id="1.20.120.550">
    <property type="entry name" value="Membrane associated eicosanoid/glutathione metabolism-like domain"/>
    <property type="match status" value="1"/>
</dbReference>
<dbReference type="GeneID" id="33559041"/>
<dbReference type="OrthoDB" id="410651at2759"/>
<dbReference type="GO" id="GO:0016020">
    <property type="term" value="C:membrane"/>
    <property type="evidence" value="ECO:0007669"/>
    <property type="project" value="UniProtKB-SubCell"/>
</dbReference>
<accession>A0A1Y1U911</accession>
<name>A0A1Y1U911_9TREE</name>
<evidence type="ECO:0000256" key="2">
    <source>
        <dbReference type="ARBA" id="ARBA00022692"/>
    </source>
</evidence>
<dbReference type="InterPro" id="IPR023352">
    <property type="entry name" value="MAPEG-like_dom_sf"/>
</dbReference>
<dbReference type="GO" id="GO:0005635">
    <property type="term" value="C:nuclear envelope"/>
    <property type="evidence" value="ECO:0007669"/>
    <property type="project" value="TreeGrafter"/>
</dbReference>
<evidence type="ECO:0008006" key="8">
    <source>
        <dbReference type="Google" id="ProtNLM"/>
    </source>
</evidence>
<keyword evidence="3 5" id="KW-1133">Transmembrane helix</keyword>
<reference evidence="6 7" key="1">
    <citation type="submission" date="2017-03" db="EMBL/GenBank/DDBJ databases">
        <title>Widespread Adenine N6-methylation of Active Genes in Fungi.</title>
        <authorList>
            <consortium name="DOE Joint Genome Institute"/>
            <person name="Mondo S.J."/>
            <person name="Dannebaum R.O."/>
            <person name="Kuo R.C."/>
            <person name="Louie K.B."/>
            <person name="Bewick A.J."/>
            <person name="Labutti K."/>
            <person name="Haridas S."/>
            <person name="Kuo A."/>
            <person name="Salamov A."/>
            <person name="Ahrendt S.R."/>
            <person name="Lau R."/>
            <person name="Bowen B.P."/>
            <person name="Lipzen A."/>
            <person name="Sullivan W."/>
            <person name="Andreopoulos W.B."/>
            <person name="Clum A."/>
            <person name="Lindquist E."/>
            <person name="Daum C."/>
            <person name="Northen T.R."/>
            <person name="Ramamoorthy G."/>
            <person name="Schmitz R.J."/>
            <person name="Gryganskyi A."/>
            <person name="Culley D."/>
            <person name="Magnuson J."/>
            <person name="James T.Y."/>
            <person name="O'Malley M.A."/>
            <person name="Stajich J.E."/>
            <person name="Spatafora J.W."/>
            <person name="Visel A."/>
            <person name="Grigoriev I.V."/>
        </authorList>
    </citation>
    <scope>NUCLEOTIDE SEQUENCE [LARGE SCALE GENOMIC DNA]</scope>
    <source>
        <strain evidence="6 7">NRRL Y-17943</strain>
    </source>
</reference>